<comment type="caution">
    <text evidence="4">The sequence shown here is derived from an EMBL/GenBank/DDBJ whole genome shotgun (WGS) entry which is preliminary data.</text>
</comment>
<organism evidence="4 5">
    <name type="scientific">Shewanella holmiensis</name>
    <dbReference type="NCBI Taxonomy" id="2952222"/>
    <lineage>
        <taxon>Bacteria</taxon>
        <taxon>Pseudomonadati</taxon>
        <taxon>Pseudomonadota</taxon>
        <taxon>Gammaproteobacteria</taxon>
        <taxon>Alteromonadales</taxon>
        <taxon>Shewanellaceae</taxon>
        <taxon>Shewanella</taxon>
    </lineage>
</organism>
<accession>A0A9X3AN98</accession>
<dbReference type="Pfam" id="PF00563">
    <property type="entry name" value="EAL"/>
    <property type="match status" value="1"/>
</dbReference>
<gene>
    <name evidence="4" type="ORF">NE535_08550</name>
</gene>
<dbReference type="SMART" id="SM00267">
    <property type="entry name" value="GGDEF"/>
    <property type="match status" value="1"/>
</dbReference>
<dbReference type="Proteomes" id="UP001155546">
    <property type="component" value="Unassembled WGS sequence"/>
</dbReference>
<dbReference type="PROSITE" id="PS50887">
    <property type="entry name" value="GGDEF"/>
    <property type="match status" value="1"/>
</dbReference>
<dbReference type="InterPro" id="IPR000160">
    <property type="entry name" value="GGDEF_dom"/>
</dbReference>
<proteinExistence type="predicted"/>
<dbReference type="PANTHER" id="PTHR33121">
    <property type="entry name" value="CYCLIC DI-GMP PHOSPHODIESTERASE PDEF"/>
    <property type="match status" value="1"/>
</dbReference>
<dbReference type="InterPro" id="IPR029787">
    <property type="entry name" value="Nucleotide_cyclase"/>
</dbReference>
<dbReference type="InterPro" id="IPR043128">
    <property type="entry name" value="Rev_trsase/Diguanyl_cyclase"/>
</dbReference>
<dbReference type="SUPFAM" id="SSF55073">
    <property type="entry name" value="Nucleotide cyclase"/>
    <property type="match status" value="1"/>
</dbReference>
<dbReference type="Gene3D" id="3.20.20.450">
    <property type="entry name" value="EAL domain"/>
    <property type="match status" value="1"/>
</dbReference>
<dbReference type="SUPFAM" id="SSF141868">
    <property type="entry name" value="EAL domain-like"/>
    <property type="match status" value="1"/>
</dbReference>
<dbReference type="EMBL" id="JAMTCD010000008">
    <property type="protein sequence ID" value="MCT7941837.1"/>
    <property type="molecule type" value="Genomic_DNA"/>
</dbReference>
<dbReference type="CDD" id="cd01948">
    <property type="entry name" value="EAL"/>
    <property type="match status" value="1"/>
</dbReference>
<name>A0A9X3AN98_9GAMM</name>
<dbReference type="Gene3D" id="3.30.70.270">
    <property type="match status" value="1"/>
</dbReference>
<feature type="domain" description="EAL" evidence="2">
    <location>
        <begin position="388"/>
        <end position="632"/>
    </location>
</feature>
<keyword evidence="1" id="KW-1133">Transmembrane helix</keyword>
<evidence type="ECO:0000313" key="4">
    <source>
        <dbReference type="EMBL" id="MCT7941837.1"/>
    </source>
</evidence>
<dbReference type="PROSITE" id="PS50883">
    <property type="entry name" value="EAL"/>
    <property type="match status" value="1"/>
</dbReference>
<dbReference type="SMART" id="SM00052">
    <property type="entry name" value="EAL"/>
    <property type="match status" value="1"/>
</dbReference>
<dbReference type="InterPro" id="IPR050706">
    <property type="entry name" value="Cyclic-di-GMP_PDE-like"/>
</dbReference>
<evidence type="ECO:0000259" key="2">
    <source>
        <dbReference type="PROSITE" id="PS50883"/>
    </source>
</evidence>
<keyword evidence="1" id="KW-0472">Membrane</keyword>
<dbReference type="AlphaFoldDB" id="A0A9X3AN98"/>
<evidence type="ECO:0000256" key="1">
    <source>
        <dbReference type="SAM" id="Phobius"/>
    </source>
</evidence>
<dbReference type="PANTHER" id="PTHR33121:SF79">
    <property type="entry name" value="CYCLIC DI-GMP PHOSPHODIESTERASE PDED-RELATED"/>
    <property type="match status" value="1"/>
</dbReference>
<dbReference type="InterPro" id="IPR001633">
    <property type="entry name" value="EAL_dom"/>
</dbReference>
<keyword evidence="1" id="KW-0812">Transmembrane</keyword>
<feature type="domain" description="GGDEF" evidence="3">
    <location>
        <begin position="248"/>
        <end position="379"/>
    </location>
</feature>
<feature type="transmembrane region" description="Helical" evidence="1">
    <location>
        <begin position="135"/>
        <end position="155"/>
    </location>
</feature>
<dbReference type="RefSeq" id="WP_261298216.1">
    <property type="nucleotide sequence ID" value="NZ_JAMTCD010000008.1"/>
</dbReference>
<sequence length="632" mass="72378">MGLSKSFQLILLLVFGFLFVRVYTLEDHRVQIQAESARQNFITYVEKYRYWTGDGEDLYKTFSQDNSFQFFQYSHSSDSSHNYTFGTLATVDQNISDKLFKVDLDHSFNFPEGRMQVRLNSANVIGNSLANLQEIFELLFITYMVLMLLFALLVFTHKRRINYAAQYIDSISTLSFQAIETSRLKGLLTPIGHALEKCRSRLKESLESIRLENEKLTKSAYLDPVTEFSTRPRFITQLDKLTDSQKNEFGVLVMIKASELANINQLHGRIAGDDYLAQLSDCIRKAGNRNAITEYYRISSSDFALFLENSTVKDSINYIEKLKQQFDDYTLSTQKDSVAHIGIVPYQSANDPITLLAMADSAVSIAQTLGPNRFHYLEKFEGNEKSGDEHWKITINDIMNRRGVKFYQQPILPCNTDNDLYRELLSRFYNAEGQHLPTATVIAMAERYGLSIELDKMIVTNTLKLMQENPSLLGAFGVNISATSALQDVFIYWLKDILSNHRKEASRLVFEINESGMQTNLNASYRFVSELHKVGAKVAVERFGLGFTSFKFFREVRPDYIKLDSSYSDAIEADNNNKFFVRMIVDIAKRLNILVFATGVERQDEKLTLEKLLVDGLQGYYIAKPDEVIKSN</sequence>
<protein>
    <submittedName>
        <fullName evidence="4">GGDEF domain-containing protein</fullName>
    </submittedName>
</protein>
<dbReference type="Pfam" id="PF00990">
    <property type="entry name" value="GGDEF"/>
    <property type="match status" value="1"/>
</dbReference>
<dbReference type="InterPro" id="IPR035919">
    <property type="entry name" value="EAL_sf"/>
</dbReference>
<dbReference type="GO" id="GO:0071111">
    <property type="term" value="F:cyclic-guanylate-specific phosphodiesterase activity"/>
    <property type="evidence" value="ECO:0007669"/>
    <property type="project" value="InterPro"/>
</dbReference>
<evidence type="ECO:0000313" key="5">
    <source>
        <dbReference type="Proteomes" id="UP001155546"/>
    </source>
</evidence>
<evidence type="ECO:0000259" key="3">
    <source>
        <dbReference type="PROSITE" id="PS50887"/>
    </source>
</evidence>
<keyword evidence="5" id="KW-1185">Reference proteome</keyword>
<reference evidence="4" key="1">
    <citation type="journal article" date="2023" name="Int. J. Syst. Evol. Microbiol.">
        <title>&lt;i&gt;Shewanella septentrionalis&lt;/i&gt; sp. nov. and &lt;i&gt;Shewanella holmiensis&lt;/i&gt; sp. nov., isolated from Baltic Sea water and sediments.</title>
        <authorList>
            <person name="Martin-Rodriguez A.J."/>
            <person name="Thorell K."/>
            <person name="Joffre E."/>
            <person name="Jensie-Markopoulos S."/>
            <person name="Moore E.R.B."/>
            <person name="Sjoling A."/>
        </authorList>
    </citation>
    <scope>NUCLEOTIDE SEQUENCE</scope>
    <source>
        <strain evidence="4">SP1S2-7</strain>
    </source>
</reference>